<sequence length="51" mass="5736">SICIWAPQEATSFGHKKLGNLPKKTTITTIFDLSRHKELIETKISAIIELI</sequence>
<dbReference type="EMBL" id="CAJVQC010017644">
    <property type="protein sequence ID" value="CAG8687184.1"/>
    <property type="molecule type" value="Genomic_DNA"/>
</dbReference>
<dbReference type="Proteomes" id="UP000789920">
    <property type="component" value="Unassembled WGS sequence"/>
</dbReference>
<protein>
    <submittedName>
        <fullName evidence="1">18865_t:CDS:1</fullName>
    </submittedName>
</protein>
<evidence type="ECO:0000313" key="1">
    <source>
        <dbReference type="EMBL" id="CAG8687184.1"/>
    </source>
</evidence>
<evidence type="ECO:0000313" key="2">
    <source>
        <dbReference type="Proteomes" id="UP000789920"/>
    </source>
</evidence>
<organism evidence="1 2">
    <name type="scientific">Racocetra persica</name>
    <dbReference type="NCBI Taxonomy" id="160502"/>
    <lineage>
        <taxon>Eukaryota</taxon>
        <taxon>Fungi</taxon>
        <taxon>Fungi incertae sedis</taxon>
        <taxon>Mucoromycota</taxon>
        <taxon>Glomeromycotina</taxon>
        <taxon>Glomeromycetes</taxon>
        <taxon>Diversisporales</taxon>
        <taxon>Gigasporaceae</taxon>
        <taxon>Racocetra</taxon>
    </lineage>
</organism>
<feature type="non-terminal residue" evidence="1">
    <location>
        <position position="1"/>
    </location>
</feature>
<proteinExistence type="predicted"/>
<keyword evidence="2" id="KW-1185">Reference proteome</keyword>
<gene>
    <name evidence="1" type="ORF">RPERSI_LOCUS9357</name>
</gene>
<name>A0ACA9P168_9GLOM</name>
<reference evidence="1" key="1">
    <citation type="submission" date="2021-06" db="EMBL/GenBank/DDBJ databases">
        <authorList>
            <person name="Kallberg Y."/>
            <person name="Tangrot J."/>
            <person name="Rosling A."/>
        </authorList>
    </citation>
    <scope>NUCLEOTIDE SEQUENCE</scope>
    <source>
        <strain evidence="1">MA461A</strain>
    </source>
</reference>
<comment type="caution">
    <text evidence="1">The sequence shown here is derived from an EMBL/GenBank/DDBJ whole genome shotgun (WGS) entry which is preliminary data.</text>
</comment>
<accession>A0ACA9P168</accession>